<evidence type="ECO:0000256" key="1">
    <source>
        <dbReference type="SAM" id="Coils"/>
    </source>
</evidence>
<keyword evidence="4" id="KW-1185">Reference proteome</keyword>
<sequence length="213" mass="24588">MVLDDCWKIFRLLEKLEVLIQQVEELKSEYEERVMKNIERQSVITGSLIALVLIILILPSREEFFSDLVPGAGSFDIFFKMFAITFIALIIGYGAQLISHWCWKHDYLPLGQKHIAHLLRKGYLRKQTDIFLKIKVHLNDEILESTELPQIYLNTRSLSYIIGCLEAKEANTLAEATHLLVLESKDIQVHDVVVTEEDTITKAQRLIKNPLIL</sequence>
<dbReference type="RefSeq" id="WP_205871838.1">
    <property type="nucleotide sequence ID" value="NZ_CP070872.1"/>
</dbReference>
<feature type="transmembrane region" description="Helical" evidence="2">
    <location>
        <begin position="81"/>
        <end position="103"/>
    </location>
</feature>
<gene>
    <name evidence="3" type="ORF">JW886_08305</name>
</gene>
<keyword evidence="2" id="KW-0812">Transmembrane</keyword>
<name>A0AA45QQZ3_9LACT</name>
<protein>
    <submittedName>
        <fullName evidence="3">Uncharacterized protein</fullName>
    </submittedName>
</protein>
<dbReference type="EMBL" id="CP070872">
    <property type="protein sequence ID" value="QSE76454.1"/>
    <property type="molecule type" value="Genomic_DNA"/>
</dbReference>
<feature type="transmembrane region" description="Helical" evidence="2">
    <location>
        <begin position="43"/>
        <end position="61"/>
    </location>
</feature>
<organism evidence="3 4">
    <name type="scientific">Lactococcus taiwanensis</name>
    <dbReference type="NCBI Taxonomy" id="1151742"/>
    <lineage>
        <taxon>Bacteria</taxon>
        <taxon>Bacillati</taxon>
        <taxon>Bacillota</taxon>
        <taxon>Bacilli</taxon>
        <taxon>Lactobacillales</taxon>
        <taxon>Streptococcaceae</taxon>
        <taxon>Lactococcus</taxon>
    </lineage>
</organism>
<keyword evidence="2" id="KW-1133">Transmembrane helix</keyword>
<evidence type="ECO:0000256" key="2">
    <source>
        <dbReference type="SAM" id="Phobius"/>
    </source>
</evidence>
<reference evidence="3 4" key="1">
    <citation type="submission" date="2021-02" db="EMBL/GenBank/DDBJ databases">
        <title>Complete genome sequence of Lactococcus lactis strain K_LL004.</title>
        <authorList>
            <person name="Kim H.B."/>
        </authorList>
    </citation>
    <scope>NUCLEOTIDE SEQUENCE [LARGE SCALE GENOMIC DNA]</scope>
    <source>
        <strain evidence="3 4">K_LL004</strain>
    </source>
</reference>
<proteinExistence type="predicted"/>
<keyword evidence="1" id="KW-0175">Coiled coil</keyword>
<feature type="coiled-coil region" evidence="1">
    <location>
        <begin position="9"/>
        <end position="40"/>
    </location>
</feature>
<keyword evidence="2" id="KW-0472">Membrane</keyword>
<evidence type="ECO:0000313" key="4">
    <source>
        <dbReference type="Proteomes" id="UP000663608"/>
    </source>
</evidence>
<dbReference type="Proteomes" id="UP000663608">
    <property type="component" value="Chromosome"/>
</dbReference>
<evidence type="ECO:0000313" key="3">
    <source>
        <dbReference type="EMBL" id="QSE76454.1"/>
    </source>
</evidence>
<accession>A0AA45QQZ3</accession>
<dbReference type="KEGG" id="lti:JW886_08305"/>
<dbReference type="AlphaFoldDB" id="A0AA45QQZ3"/>